<dbReference type="FunFam" id="3.40.309.10:FF:000003">
    <property type="entry name" value="Aldehyde dehydrogenase"/>
    <property type="match status" value="1"/>
</dbReference>
<evidence type="ECO:0000256" key="2">
    <source>
        <dbReference type="ARBA" id="ARBA00023002"/>
    </source>
</evidence>
<dbReference type="GO" id="GO:0006081">
    <property type="term" value="P:aldehyde metabolic process"/>
    <property type="evidence" value="ECO:0007669"/>
    <property type="project" value="InterPro"/>
</dbReference>
<dbReference type="Gene3D" id="3.40.309.10">
    <property type="entry name" value="Aldehyde Dehydrogenase, Chain A, domain 2"/>
    <property type="match status" value="1"/>
</dbReference>
<dbReference type="InterPro" id="IPR016163">
    <property type="entry name" value="Ald_DH_C"/>
</dbReference>
<evidence type="ECO:0000256" key="3">
    <source>
        <dbReference type="ARBA" id="ARBA00023027"/>
    </source>
</evidence>
<evidence type="ECO:0000256" key="1">
    <source>
        <dbReference type="ARBA" id="ARBA00009986"/>
    </source>
</evidence>
<dbReference type="OrthoDB" id="9762913at2"/>
<dbReference type="InterPro" id="IPR016160">
    <property type="entry name" value="Ald_DH_CS_CYS"/>
</dbReference>
<evidence type="ECO:0000256" key="7">
    <source>
        <dbReference type="RuleBase" id="RU003345"/>
    </source>
</evidence>
<dbReference type="PROSITE" id="PS00070">
    <property type="entry name" value="ALDEHYDE_DEHYDR_CYS"/>
    <property type="match status" value="1"/>
</dbReference>
<dbReference type="PANTHER" id="PTHR43570">
    <property type="entry name" value="ALDEHYDE DEHYDROGENASE"/>
    <property type="match status" value="1"/>
</dbReference>
<feature type="active site" evidence="5 6">
    <location>
        <position position="207"/>
    </location>
</feature>
<dbReference type="EMBL" id="WQLW01000004">
    <property type="protein sequence ID" value="MVO09039.1"/>
    <property type="molecule type" value="Genomic_DNA"/>
</dbReference>
<sequence>MKKIIQDQRLFFHTNQTKSISFRIKALKKLKSILQENETLLYEAIYIDFKKSAFDTYTNELGLLYKDIDEAIHHLKKWSKIKSVSTNWVNFPAKSYIVPEPFGNTLIIGAWNYPYQLSLAPAIAAIAAGNTIILKPSEVPKNTSRALATLINKNFSPNFFNVIEGGVDETTYLLNQKWDKIFFTGSVPIGKIVYEAAAKHLTPVTLELGGKSPAIVASDCDLKTTVKRLIWAKFLNAGQTCIAPDYVYVHKTIETDFLKACQKEIEASHFSFENQNYVQIINEKNHKRLTNLIDPNKLFFGGNHNIENRYIQPTLLNNITEDDTIMKDEIFGPILPVLSYTDLSDIIHKIKQRPKPLSCYVFTNDNSTKKRILNELSFGSGSINEAIMQISNSKLPFGGVGESGIGSYHGEHGFRTFSHYKSILEKPNWFELNLKYFPHSLKKLKIIKFLLKL</sequence>
<dbReference type="RefSeq" id="WP_140997424.1">
    <property type="nucleotide sequence ID" value="NZ_VDCZ01000004.1"/>
</dbReference>
<evidence type="ECO:0000259" key="8">
    <source>
        <dbReference type="Pfam" id="PF00171"/>
    </source>
</evidence>
<accession>A0A6I4IKS1</accession>
<dbReference type="GO" id="GO:0004029">
    <property type="term" value="F:aldehyde dehydrogenase (NAD+) activity"/>
    <property type="evidence" value="ECO:0007669"/>
    <property type="project" value="TreeGrafter"/>
</dbReference>
<dbReference type="FunFam" id="3.40.605.10:FF:000004">
    <property type="entry name" value="Aldehyde dehydrogenase"/>
    <property type="match status" value="1"/>
</dbReference>
<name>A0A6I4IKS1_9FLAO</name>
<dbReference type="InterPro" id="IPR012394">
    <property type="entry name" value="Aldehyde_DH_NAD(P)"/>
</dbReference>
<evidence type="ECO:0000313" key="9">
    <source>
        <dbReference type="EMBL" id="MVO09039.1"/>
    </source>
</evidence>
<keyword evidence="10" id="KW-1185">Reference proteome</keyword>
<gene>
    <name evidence="9" type="ORF">GOQ30_07650</name>
</gene>
<reference evidence="10" key="1">
    <citation type="submission" date="2019-05" db="EMBL/GenBank/DDBJ databases">
        <title>Flavobacterium profundi sp. nov., isolated from a deep-sea seamount.</title>
        <authorList>
            <person name="Zhang D.-C."/>
        </authorList>
    </citation>
    <scope>NUCLEOTIDE SEQUENCE [LARGE SCALE GENOMIC DNA]</scope>
    <source>
        <strain evidence="10">TP390</strain>
    </source>
</reference>
<dbReference type="Proteomes" id="UP000431264">
    <property type="component" value="Unassembled WGS sequence"/>
</dbReference>
<dbReference type="AlphaFoldDB" id="A0A6I4IKS1"/>
<evidence type="ECO:0000256" key="4">
    <source>
        <dbReference type="PIRNR" id="PIRNR036492"/>
    </source>
</evidence>
<dbReference type="PIRSF" id="PIRSF036492">
    <property type="entry name" value="ALDH"/>
    <property type="match status" value="1"/>
</dbReference>
<comment type="caution">
    <text evidence="9">The sequence shown here is derived from an EMBL/GenBank/DDBJ whole genome shotgun (WGS) entry which is preliminary data.</text>
</comment>
<keyword evidence="2 4" id="KW-0560">Oxidoreductase</keyword>
<evidence type="ECO:0000313" key="10">
    <source>
        <dbReference type="Proteomes" id="UP000431264"/>
    </source>
</evidence>
<dbReference type="InterPro" id="IPR015590">
    <property type="entry name" value="Aldehyde_DH_dom"/>
</dbReference>
<dbReference type="CDD" id="cd07136">
    <property type="entry name" value="ALDH_YwdH-P39616"/>
    <property type="match status" value="1"/>
</dbReference>
<dbReference type="Pfam" id="PF00171">
    <property type="entry name" value="Aldedh"/>
    <property type="match status" value="1"/>
</dbReference>
<dbReference type="SUPFAM" id="SSF53720">
    <property type="entry name" value="ALDH-like"/>
    <property type="match status" value="1"/>
</dbReference>
<protein>
    <recommendedName>
        <fullName evidence="4">Aldehyde dehydrogenase</fullName>
    </recommendedName>
</protein>
<comment type="similarity">
    <text evidence="1 4 7">Belongs to the aldehyde dehydrogenase family.</text>
</comment>
<evidence type="ECO:0000256" key="5">
    <source>
        <dbReference type="PIRSR" id="PIRSR036492-1"/>
    </source>
</evidence>
<feature type="active site" evidence="5">
    <location>
        <position position="241"/>
    </location>
</feature>
<dbReference type="PANTHER" id="PTHR43570:SF16">
    <property type="entry name" value="ALDEHYDE DEHYDROGENASE TYPE III, ISOFORM Q"/>
    <property type="match status" value="1"/>
</dbReference>
<dbReference type="InterPro" id="IPR016161">
    <property type="entry name" value="Ald_DH/histidinol_DH"/>
</dbReference>
<organism evidence="9 10">
    <name type="scientific">Flavobacterium profundi</name>
    <dbReference type="NCBI Taxonomy" id="1774945"/>
    <lineage>
        <taxon>Bacteria</taxon>
        <taxon>Pseudomonadati</taxon>
        <taxon>Bacteroidota</taxon>
        <taxon>Flavobacteriia</taxon>
        <taxon>Flavobacteriales</taxon>
        <taxon>Flavobacteriaceae</taxon>
        <taxon>Flavobacterium</taxon>
    </lineage>
</organism>
<dbReference type="GO" id="GO:0005737">
    <property type="term" value="C:cytoplasm"/>
    <property type="evidence" value="ECO:0007669"/>
    <property type="project" value="TreeGrafter"/>
</dbReference>
<feature type="domain" description="Aldehyde dehydrogenase" evidence="8">
    <location>
        <begin position="5"/>
        <end position="423"/>
    </location>
</feature>
<keyword evidence="3" id="KW-0520">NAD</keyword>
<evidence type="ECO:0000256" key="6">
    <source>
        <dbReference type="PROSITE-ProRule" id="PRU10007"/>
    </source>
</evidence>
<dbReference type="InterPro" id="IPR016162">
    <property type="entry name" value="Ald_DH_N"/>
</dbReference>
<dbReference type="InterPro" id="IPR029510">
    <property type="entry name" value="Ald_DH_CS_GLU"/>
</dbReference>
<dbReference type="PROSITE" id="PS00687">
    <property type="entry name" value="ALDEHYDE_DEHYDR_GLU"/>
    <property type="match status" value="1"/>
</dbReference>
<dbReference type="Gene3D" id="3.40.605.10">
    <property type="entry name" value="Aldehyde Dehydrogenase, Chain A, domain 1"/>
    <property type="match status" value="1"/>
</dbReference>
<proteinExistence type="inferred from homology"/>